<sequence length="80" mass="8928">MRLKKPYRVSAHAEMLAVTSMRGRVAPNVLCIEENQAGGMERPRAEQDASPRFVQVPTIAIAMQDAEPSLTRLALNLHRM</sequence>
<reference evidence="2" key="1">
    <citation type="journal article" date="2019" name="Int. J. Syst. Evol. Microbiol.">
        <title>The Global Catalogue of Microorganisms (GCM) 10K type strain sequencing project: providing services to taxonomists for standard genome sequencing and annotation.</title>
        <authorList>
            <consortium name="The Broad Institute Genomics Platform"/>
            <consortium name="The Broad Institute Genome Sequencing Center for Infectious Disease"/>
            <person name="Wu L."/>
            <person name="Ma J."/>
        </authorList>
    </citation>
    <scope>NUCLEOTIDE SEQUENCE [LARGE SCALE GENOMIC DNA]</scope>
    <source>
        <strain evidence="2">JCM 16545</strain>
    </source>
</reference>
<gene>
    <name evidence="1" type="ORF">ACFSQZ_03965</name>
</gene>
<proteinExistence type="predicted"/>
<accession>A0ABW5DZ56</accession>
<dbReference type="Proteomes" id="UP001597297">
    <property type="component" value="Unassembled WGS sequence"/>
</dbReference>
<comment type="caution">
    <text evidence="1">The sequence shown here is derived from an EMBL/GenBank/DDBJ whole genome shotgun (WGS) entry which is preliminary data.</text>
</comment>
<evidence type="ECO:0000313" key="1">
    <source>
        <dbReference type="EMBL" id="MFD2275616.1"/>
    </source>
</evidence>
<organism evidence="1 2">
    <name type="scientific">Rubritalea spongiae</name>
    <dbReference type="NCBI Taxonomy" id="430797"/>
    <lineage>
        <taxon>Bacteria</taxon>
        <taxon>Pseudomonadati</taxon>
        <taxon>Verrucomicrobiota</taxon>
        <taxon>Verrucomicrobiia</taxon>
        <taxon>Verrucomicrobiales</taxon>
        <taxon>Rubritaleaceae</taxon>
        <taxon>Rubritalea</taxon>
    </lineage>
</organism>
<dbReference type="RefSeq" id="WP_377094756.1">
    <property type="nucleotide sequence ID" value="NZ_JBHSJM010000001.1"/>
</dbReference>
<protein>
    <submittedName>
        <fullName evidence="1">Uncharacterized protein</fullName>
    </submittedName>
</protein>
<dbReference type="EMBL" id="JBHUJC010000011">
    <property type="protein sequence ID" value="MFD2275616.1"/>
    <property type="molecule type" value="Genomic_DNA"/>
</dbReference>
<evidence type="ECO:0000313" key="2">
    <source>
        <dbReference type="Proteomes" id="UP001597297"/>
    </source>
</evidence>
<name>A0ABW5DZ56_9BACT</name>
<keyword evidence="2" id="KW-1185">Reference proteome</keyword>